<organism evidence="2 3">
    <name type="scientific">Erwinia phage vB_EamM_Y3</name>
    <dbReference type="NCBI Taxonomy" id="1983553"/>
    <lineage>
        <taxon>Viruses</taxon>
        <taxon>Duplodnaviria</taxon>
        <taxon>Heunggongvirae</taxon>
        <taxon>Uroviricota</taxon>
        <taxon>Caudoviricetes</taxon>
        <taxon>Sasquatchvirus</taxon>
        <taxon>Sasquatchvirus Y3</taxon>
    </lineage>
</organism>
<sequence length="73" mass="8287">MKNMIQIRKKLYLNVTALVLSFILITLLCWSDLNIFAFAYAMLLGLSLFCAGVAIGRVEKTIEELFEKEDQNG</sequence>
<gene>
    <name evidence="2" type="ORF">Y3_271</name>
</gene>
<feature type="transmembrane region" description="Helical" evidence="1">
    <location>
        <begin position="37"/>
        <end position="58"/>
    </location>
</feature>
<feature type="transmembrane region" description="Helical" evidence="1">
    <location>
        <begin position="12"/>
        <end position="31"/>
    </location>
</feature>
<keyword evidence="1" id="KW-0812">Transmembrane</keyword>
<keyword evidence="1" id="KW-1133">Transmembrane helix</keyword>
<reference evidence="2 3" key="1">
    <citation type="submission" date="2017-04" db="EMBL/GenBank/DDBJ databases">
        <authorList>
            <person name="Afonso C.L."/>
            <person name="Miller P.J."/>
            <person name="Scott M.A."/>
            <person name="Spackman E."/>
            <person name="Goraichik I."/>
            <person name="Dimitrov K.M."/>
            <person name="Suarez D.L."/>
            <person name="Swayne D.E."/>
        </authorList>
    </citation>
    <scope>NUCLEOTIDE SEQUENCE [LARGE SCALE GENOMIC DNA]</scope>
</reference>
<proteinExistence type="predicted"/>
<evidence type="ECO:0000313" key="2">
    <source>
        <dbReference type="EMBL" id="ARW58911.1"/>
    </source>
</evidence>
<evidence type="ECO:0000313" key="3">
    <source>
        <dbReference type="Proteomes" id="UP000240568"/>
    </source>
</evidence>
<keyword evidence="3" id="KW-1185">Reference proteome</keyword>
<dbReference type="EMBL" id="KY984068">
    <property type="protein sequence ID" value="ARW58911.1"/>
    <property type="molecule type" value="Genomic_DNA"/>
</dbReference>
<dbReference type="Proteomes" id="UP000240568">
    <property type="component" value="Segment"/>
</dbReference>
<evidence type="ECO:0000256" key="1">
    <source>
        <dbReference type="SAM" id="Phobius"/>
    </source>
</evidence>
<accession>A0A2H4IBH8</accession>
<protein>
    <submittedName>
        <fullName evidence="2">Uncharacterized protein</fullName>
    </submittedName>
</protein>
<name>A0A2H4IBH8_9CAUD</name>
<keyword evidence="1" id="KW-0472">Membrane</keyword>